<sequence>MRFGRYVIARFDPLLGSKNIFAIDVPHYYFEANSSFDNLLVILSGVAEHSTATSYPTPGYPYALKKAHEKVIFTRDKVYLLENTLRRTLPPDVYDMLKTLE</sequence>
<proteinExistence type="predicted"/>
<dbReference type="AlphaFoldDB" id="X1AB97"/>
<protein>
    <submittedName>
        <fullName evidence="1">Uncharacterized protein</fullName>
    </submittedName>
</protein>
<dbReference type="EMBL" id="BART01018873">
    <property type="protein sequence ID" value="GAG79084.1"/>
    <property type="molecule type" value="Genomic_DNA"/>
</dbReference>
<gene>
    <name evidence="1" type="ORF">S01H4_35483</name>
</gene>
<organism evidence="1">
    <name type="scientific">marine sediment metagenome</name>
    <dbReference type="NCBI Taxonomy" id="412755"/>
    <lineage>
        <taxon>unclassified sequences</taxon>
        <taxon>metagenomes</taxon>
        <taxon>ecological metagenomes</taxon>
    </lineage>
</organism>
<comment type="caution">
    <text evidence="1">The sequence shown here is derived from an EMBL/GenBank/DDBJ whole genome shotgun (WGS) entry which is preliminary data.</text>
</comment>
<feature type="non-terminal residue" evidence="1">
    <location>
        <position position="101"/>
    </location>
</feature>
<name>X1AB97_9ZZZZ</name>
<evidence type="ECO:0000313" key="1">
    <source>
        <dbReference type="EMBL" id="GAG79084.1"/>
    </source>
</evidence>
<accession>X1AB97</accession>
<reference evidence="1" key="1">
    <citation type="journal article" date="2014" name="Front. Microbiol.">
        <title>High frequency of phylogenetically diverse reductive dehalogenase-homologous genes in deep subseafloor sedimentary metagenomes.</title>
        <authorList>
            <person name="Kawai M."/>
            <person name="Futagami T."/>
            <person name="Toyoda A."/>
            <person name="Takaki Y."/>
            <person name="Nishi S."/>
            <person name="Hori S."/>
            <person name="Arai W."/>
            <person name="Tsubouchi T."/>
            <person name="Morono Y."/>
            <person name="Uchiyama I."/>
            <person name="Ito T."/>
            <person name="Fujiyama A."/>
            <person name="Inagaki F."/>
            <person name="Takami H."/>
        </authorList>
    </citation>
    <scope>NUCLEOTIDE SEQUENCE</scope>
    <source>
        <strain evidence="1">Expedition CK06-06</strain>
    </source>
</reference>